<gene>
    <name evidence="1" type="ORF">AC579_6627</name>
</gene>
<keyword evidence="2" id="KW-1185">Reference proteome</keyword>
<accession>A0A139I7F3</accession>
<evidence type="ECO:0000313" key="2">
    <source>
        <dbReference type="Proteomes" id="UP000073492"/>
    </source>
</evidence>
<proteinExistence type="predicted"/>
<dbReference type="EMBL" id="LFZO01000249">
    <property type="protein sequence ID" value="KXT10626.1"/>
    <property type="molecule type" value="Genomic_DNA"/>
</dbReference>
<dbReference type="Proteomes" id="UP000073492">
    <property type="component" value="Unassembled WGS sequence"/>
</dbReference>
<evidence type="ECO:0000313" key="1">
    <source>
        <dbReference type="EMBL" id="KXT10626.1"/>
    </source>
</evidence>
<comment type="caution">
    <text evidence="1">The sequence shown here is derived from an EMBL/GenBank/DDBJ whole genome shotgun (WGS) entry which is preliminary data.</text>
</comment>
<protein>
    <submittedName>
        <fullName evidence="1">Uncharacterized protein</fullName>
    </submittedName>
</protein>
<sequence>MPGFKYSSSWEIYMSFRPEQSECDLPFGEARARVLVRREAKWSQVGLNPSFQTVHGQPEVLLPDRVNL</sequence>
<dbReference type="AlphaFoldDB" id="A0A139I7F3"/>
<organism evidence="1 2">
    <name type="scientific">Pseudocercospora musae</name>
    <dbReference type="NCBI Taxonomy" id="113226"/>
    <lineage>
        <taxon>Eukaryota</taxon>
        <taxon>Fungi</taxon>
        <taxon>Dikarya</taxon>
        <taxon>Ascomycota</taxon>
        <taxon>Pezizomycotina</taxon>
        <taxon>Dothideomycetes</taxon>
        <taxon>Dothideomycetidae</taxon>
        <taxon>Mycosphaerellales</taxon>
        <taxon>Mycosphaerellaceae</taxon>
        <taxon>Pseudocercospora</taxon>
    </lineage>
</organism>
<name>A0A139I7F3_9PEZI</name>
<reference evidence="1 2" key="1">
    <citation type="submission" date="2015-07" db="EMBL/GenBank/DDBJ databases">
        <title>Comparative genomics of the Sigatoka disease complex on banana suggests a link between parallel evolutionary changes in Pseudocercospora fijiensis and Pseudocercospora eumusae and increased virulence on the banana host.</title>
        <authorList>
            <person name="Chang T.-C."/>
            <person name="Salvucci A."/>
            <person name="Crous P.W."/>
            <person name="Stergiopoulos I."/>
        </authorList>
    </citation>
    <scope>NUCLEOTIDE SEQUENCE [LARGE SCALE GENOMIC DNA]</scope>
    <source>
        <strain evidence="1 2">CBS 116634</strain>
    </source>
</reference>